<organism evidence="10 11">
    <name type="scientific">Megalops atlanticus</name>
    <name type="common">Tarpon</name>
    <name type="synonym">Clupea gigantea</name>
    <dbReference type="NCBI Taxonomy" id="7932"/>
    <lineage>
        <taxon>Eukaryota</taxon>
        <taxon>Metazoa</taxon>
        <taxon>Chordata</taxon>
        <taxon>Craniata</taxon>
        <taxon>Vertebrata</taxon>
        <taxon>Euteleostomi</taxon>
        <taxon>Actinopterygii</taxon>
        <taxon>Neopterygii</taxon>
        <taxon>Teleostei</taxon>
        <taxon>Elopiformes</taxon>
        <taxon>Megalopidae</taxon>
        <taxon>Megalops</taxon>
    </lineage>
</organism>
<feature type="compositionally biased region" description="Basic and acidic residues" evidence="9">
    <location>
        <begin position="20"/>
        <end position="31"/>
    </location>
</feature>
<evidence type="ECO:0000256" key="3">
    <source>
        <dbReference type="ARBA" id="ARBA00023239"/>
    </source>
</evidence>
<keyword evidence="2 8" id="KW-0378">Hydrolase</keyword>
<evidence type="ECO:0000256" key="2">
    <source>
        <dbReference type="ARBA" id="ARBA00022801"/>
    </source>
</evidence>
<evidence type="ECO:0000256" key="9">
    <source>
        <dbReference type="SAM" id="MobiDB-lite"/>
    </source>
</evidence>
<feature type="active site" description="Proton donor/acceptor" evidence="8">
    <location>
        <position position="212"/>
    </location>
</feature>
<dbReference type="GO" id="GO:0016829">
    <property type="term" value="F:lyase activity"/>
    <property type="evidence" value="ECO:0007669"/>
    <property type="project" value="UniProtKB-KW"/>
</dbReference>
<proteinExistence type="inferred from homology"/>
<gene>
    <name evidence="8" type="primary">USB1</name>
    <name evidence="10" type="ORF">MATL_G00093120</name>
</gene>
<dbReference type="Pfam" id="PF09749">
    <property type="entry name" value="HVSL"/>
    <property type="match status" value="1"/>
</dbReference>
<evidence type="ECO:0000256" key="7">
    <source>
        <dbReference type="ARBA" id="ARBA00046102"/>
    </source>
</evidence>
<name>A0A9D3Q2C7_MEGAT</name>
<dbReference type="HAMAP" id="MF_03040">
    <property type="entry name" value="USB1"/>
    <property type="match status" value="1"/>
</dbReference>
<dbReference type="GO" id="GO:0005634">
    <property type="term" value="C:nucleus"/>
    <property type="evidence" value="ECO:0007669"/>
    <property type="project" value="UniProtKB-SubCell"/>
</dbReference>
<evidence type="ECO:0000313" key="11">
    <source>
        <dbReference type="Proteomes" id="UP001046870"/>
    </source>
</evidence>
<comment type="catalytic activity">
    <reaction evidence="6">
        <text>a 3'-end uridylyl-adenosine-RNA = a 3'-end 2',3'-cyclophospho-uridine-RNA + adenosine</text>
        <dbReference type="Rhea" id="RHEA:67896"/>
        <dbReference type="Rhea" id="RHEA-COMP:17385"/>
        <dbReference type="Rhea" id="RHEA-COMP:17386"/>
        <dbReference type="ChEBI" id="CHEBI:16335"/>
        <dbReference type="ChEBI" id="CHEBI:85644"/>
        <dbReference type="ChEBI" id="CHEBI:176518"/>
    </reaction>
    <physiologicalReaction direction="left-to-right" evidence="6">
        <dbReference type="Rhea" id="RHEA:67897"/>
    </physiologicalReaction>
</comment>
<evidence type="ECO:0000256" key="4">
    <source>
        <dbReference type="ARBA" id="ARBA00023242"/>
    </source>
</evidence>
<dbReference type="InterPro" id="IPR027521">
    <property type="entry name" value="Usb1"/>
</dbReference>
<feature type="compositionally biased region" description="Pro residues" evidence="9">
    <location>
        <begin position="46"/>
        <end position="55"/>
    </location>
</feature>
<evidence type="ECO:0000256" key="8">
    <source>
        <dbReference type="HAMAP-Rule" id="MF_03040"/>
    </source>
</evidence>
<dbReference type="EC" id="3.1.4.-" evidence="8"/>
<keyword evidence="3" id="KW-0456">Lyase</keyword>
<feature type="region of interest" description="Disordered" evidence="9">
    <location>
        <begin position="1"/>
        <end position="56"/>
    </location>
</feature>
<comment type="subcellular location">
    <subcellularLocation>
        <location evidence="8">Nucleus</location>
    </subcellularLocation>
</comment>
<sequence length="268" mass="30075">MLVGYSSSSSSEEEEEEEENDKRKRERKRESDEPEPVCPARDPEPRPPPARPRLPLPDVFRAAEEPQTDDPSEHGGRVRSFQHERGNWATYVYIPYVPDEGFLELLEEALAGREPALTRAEEFHVSLSQTVVLRHHWIRNFVGSLRAGLAACRRSVCVAGRVEVYTNQERTRTFLGAAVTAGHARLLELAAAVDRTMSEFDLATFYQNPSFHVSLAWCVGDKEDLIRSSCLQEIQAVLDSGSGSFPLALDCGEIRCKSGNKVFSFPLR</sequence>
<feature type="active site" description="Proton donor/acceptor" evidence="8">
    <location>
        <position position="124"/>
    </location>
</feature>
<dbReference type="OrthoDB" id="49151at2759"/>
<comment type="caution">
    <text evidence="10">The sequence shown here is derived from an EMBL/GenBank/DDBJ whole genome shotgun (WGS) entry which is preliminary data.</text>
</comment>
<comment type="similarity">
    <text evidence="8">Belongs to the 2H phosphoesterase superfamily. USB1 family.</text>
</comment>
<keyword evidence="4 8" id="KW-0539">Nucleus</keyword>
<dbReference type="EMBL" id="JAFDVH010000007">
    <property type="protein sequence ID" value="KAG7473205.1"/>
    <property type="molecule type" value="Genomic_DNA"/>
</dbReference>
<dbReference type="PANTHER" id="PTHR13522">
    <property type="entry name" value="U6 SNRNA PHOSPHODIESTERASE 1"/>
    <property type="match status" value="1"/>
</dbReference>
<comment type="function">
    <text evidence="7">3'-5' RNA exonuclease that trims the 3' end of oligo(U) and oligo(A) tracts of the pre-U6 small nuclear RNA (snRNA) molecule, leading to the formation of a mature U6 snRNA 3' end-terminated with a 2',3'-cyclic phosphate. Participates in the U6 snRNA 3' end processing that prevents U6 snRNA degradation. In addition also removes uridines from the 3' end of U6atac snRNA and possibly the vault RNA VTRNA1-1.</text>
</comment>
<evidence type="ECO:0000313" key="10">
    <source>
        <dbReference type="EMBL" id="KAG7473205.1"/>
    </source>
</evidence>
<dbReference type="AlphaFoldDB" id="A0A9D3Q2C7"/>
<keyword evidence="11" id="KW-1185">Reference proteome</keyword>
<comment type="function">
    <text evidence="8">Phosphodiesterase responsible for the U6 snRNA 3' end processing. Acts as an exoribonuclease (RNase) responsible for trimming the poly(U) tract of the last nucleotides in the pre-U6 snRNA molecule, leading to the formation of mature U6 snRNA.</text>
</comment>
<dbReference type="GO" id="GO:1990838">
    <property type="term" value="F:poly(U)-specific exoribonuclease activity, producing 3' uridine cyclic phosphate ends"/>
    <property type="evidence" value="ECO:0007669"/>
    <property type="project" value="UniProtKB-UniRule"/>
</dbReference>
<dbReference type="GO" id="GO:0034477">
    <property type="term" value="P:U6 snRNA 3'-end processing"/>
    <property type="evidence" value="ECO:0007669"/>
    <property type="project" value="UniProtKB-UniRule"/>
</dbReference>
<evidence type="ECO:0000256" key="5">
    <source>
        <dbReference type="ARBA" id="ARBA00029300"/>
    </source>
</evidence>
<keyword evidence="1 8" id="KW-0540">Nuclease</keyword>
<dbReference type="PANTHER" id="PTHR13522:SF3">
    <property type="entry name" value="U6 SNRNA PHOSPHODIESTERASE 1"/>
    <property type="match status" value="1"/>
</dbReference>
<accession>A0A9D3Q2C7</accession>
<reference evidence="10" key="1">
    <citation type="submission" date="2021-01" db="EMBL/GenBank/DDBJ databases">
        <authorList>
            <person name="Zahm M."/>
            <person name="Roques C."/>
            <person name="Cabau C."/>
            <person name="Klopp C."/>
            <person name="Donnadieu C."/>
            <person name="Jouanno E."/>
            <person name="Lampietro C."/>
            <person name="Louis A."/>
            <person name="Herpin A."/>
            <person name="Echchiki A."/>
            <person name="Berthelot C."/>
            <person name="Parey E."/>
            <person name="Roest-Crollius H."/>
            <person name="Braasch I."/>
            <person name="Postlethwait J."/>
            <person name="Bobe J."/>
            <person name="Montfort J."/>
            <person name="Bouchez O."/>
            <person name="Begum T."/>
            <person name="Mejri S."/>
            <person name="Adams A."/>
            <person name="Chen W.-J."/>
            <person name="Guiguen Y."/>
        </authorList>
    </citation>
    <scope>NUCLEOTIDE SEQUENCE</scope>
    <source>
        <strain evidence="10">YG-15Mar2019-1</strain>
        <tissue evidence="10">Brain</tissue>
    </source>
</reference>
<protein>
    <recommendedName>
        <fullName evidence="8">U6 snRNA phosphodiesterase</fullName>
        <ecNumber evidence="8">3.1.4.-</ecNumber>
    </recommendedName>
</protein>
<dbReference type="FunFam" id="3.90.1140.10:FF:000002">
    <property type="entry name" value="U6 snRNA phosphodiesterase"/>
    <property type="match status" value="1"/>
</dbReference>
<comment type="catalytic activity">
    <reaction evidence="5">
        <text>a 3'-end uridylyl-uridine-RNA = a 3'-end 2',3'-cyclophospho-uridine-RNA + uridine</text>
        <dbReference type="Rhea" id="RHEA:46052"/>
        <dbReference type="Rhea" id="RHEA-COMP:17384"/>
        <dbReference type="Rhea" id="RHEA-COMP:17385"/>
        <dbReference type="ChEBI" id="CHEBI:16704"/>
        <dbReference type="ChEBI" id="CHEBI:85643"/>
        <dbReference type="ChEBI" id="CHEBI:85644"/>
    </reaction>
    <physiologicalReaction direction="left-to-right" evidence="5">
        <dbReference type="Rhea" id="RHEA:46053"/>
    </physiologicalReaction>
</comment>
<evidence type="ECO:0000256" key="6">
    <source>
        <dbReference type="ARBA" id="ARBA00029305"/>
    </source>
</evidence>
<dbReference type="Gene3D" id="3.90.1140.10">
    <property type="entry name" value="Cyclic phosphodiesterase"/>
    <property type="match status" value="1"/>
</dbReference>
<evidence type="ECO:0000256" key="1">
    <source>
        <dbReference type="ARBA" id="ARBA00022722"/>
    </source>
</evidence>
<dbReference type="Proteomes" id="UP001046870">
    <property type="component" value="Chromosome 7"/>
</dbReference>
<feature type="compositionally biased region" description="Low complexity" evidence="9">
    <location>
        <begin position="1"/>
        <end position="10"/>
    </location>
</feature>